<dbReference type="EMBL" id="JASKHM010000001">
    <property type="protein sequence ID" value="MEQ4481041.1"/>
    <property type="molecule type" value="Genomic_DNA"/>
</dbReference>
<evidence type="ECO:0000256" key="2">
    <source>
        <dbReference type="ARBA" id="ARBA00022729"/>
    </source>
</evidence>
<accession>A0ABV1KLS6</accession>
<comment type="caution">
    <text evidence="7">The sequence shown here is derived from an EMBL/GenBank/DDBJ whole genome shotgun (WGS) entry which is preliminary data.</text>
</comment>
<feature type="compositionally biased region" description="Low complexity" evidence="6">
    <location>
        <begin position="37"/>
        <end position="50"/>
    </location>
</feature>
<feature type="region of interest" description="Disordered" evidence="6">
    <location>
        <begin position="31"/>
        <end position="51"/>
    </location>
</feature>
<evidence type="ECO:0000256" key="5">
    <source>
        <dbReference type="ARBA" id="ARBA00023288"/>
    </source>
</evidence>
<dbReference type="InterPro" id="IPR006059">
    <property type="entry name" value="SBP"/>
</dbReference>
<dbReference type="Proteomes" id="UP001493487">
    <property type="component" value="Unassembled WGS sequence"/>
</dbReference>
<evidence type="ECO:0000313" key="7">
    <source>
        <dbReference type="EMBL" id="MEQ4481041.1"/>
    </source>
</evidence>
<evidence type="ECO:0000256" key="6">
    <source>
        <dbReference type="SAM" id="MobiDB-lite"/>
    </source>
</evidence>
<dbReference type="PANTHER" id="PTHR43649">
    <property type="entry name" value="ARABINOSE-BINDING PROTEIN-RELATED"/>
    <property type="match status" value="1"/>
</dbReference>
<dbReference type="PANTHER" id="PTHR43649:SF33">
    <property type="entry name" value="POLYGALACTURONAN_RHAMNOGALACTURONAN-BINDING PROTEIN YTCQ"/>
    <property type="match status" value="1"/>
</dbReference>
<evidence type="ECO:0000256" key="4">
    <source>
        <dbReference type="ARBA" id="ARBA00023139"/>
    </source>
</evidence>
<keyword evidence="3" id="KW-0472">Membrane</keyword>
<keyword evidence="1" id="KW-1003">Cell membrane</keyword>
<dbReference type="Gene3D" id="3.40.190.10">
    <property type="entry name" value="Periplasmic binding protein-like II"/>
    <property type="match status" value="2"/>
</dbReference>
<dbReference type="Pfam" id="PF01547">
    <property type="entry name" value="SBP_bac_1"/>
    <property type="match status" value="1"/>
</dbReference>
<reference evidence="7 8" key="1">
    <citation type="journal article" date="2023" name="Genome Announc.">
        <title>Pan-Genome Analyses of the Genus Cohnella and Proposal of the Novel Species Cohnella silvisoli sp. nov., Isolated from Forest Soil.</title>
        <authorList>
            <person name="Wang C."/>
            <person name="Mao L."/>
            <person name="Bao G."/>
            <person name="Zhu H."/>
        </authorList>
    </citation>
    <scope>NUCLEOTIDE SEQUENCE [LARGE SCALE GENOMIC DNA]</scope>
    <source>
        <strain evidence="7 8">NL03-T5-1</strain>
    </source>
</reference>
<protein>
    <submittedName>
        <fullName evidence="7">Extracellular solute-binding protein</fullName>
    </submittedName>
</protein>
<proteinExistence type="predicted"/>
<sequence>MDKKKGYVSIAILLVVILLVSLVGCTNSKNANDNAQTPASASGTSTESAAPNPEPLKFTFHTFIGAPLQENNEMAQWLKENKNIEFDYEFEKVGDKITEKLNLMLASGEVPDVMEVDNYASAIDVVNKMGEAGLVISVDEWLKKYPDLIKYSDPKYNDAVFRSKKDGKFYMIPTNYAGHEAVKKSDVGPIIREDWLKQVGMEAPKTPDELIEVLRAFKEKIPDLNGKKIIPASFDGFKQFIADAWTKSYYDLSEDNKSLVFQFNDPRIEEYMVFMNKLYREGLLDPEMFAQQPEQYMEKLASGRVGYTVRIYWDMDQVNASLKAANPETRFVPSPVIRVPGNPMPIYTSGTPRAFTGLVISKKFAENGDNLARLMEYLNWCATDDAIRMLKYGPEGKYYEKNSEGLYALKEEFVAERDKENSDFIPKTGLNQYNLLRSFTIPTDEVNPRTEEAQLGTIWDEAKIESDPLAFQLTSPGPIETEKWGQMWAEFDMWQSKAITAKSEDEVRKKTQEMLKAFESSGARDIVNERLKSIETFLADNQ</sequence>
<dbReference type="SUPFAM" id="SSF53850">
    <property type="entry name" value="Periplasmic binding protein-like II"/>
    <property type="match status" value="1"/>
</dbReference>
<gene>
    <name evidence="7" type="ORF">QJS35_01390</name>
</gene>
<keyword evidence="4" id="KW-0564">Palmitate</keyword>
<keyword evidence="8" id="KW-1185">Reference proteome</keyword>
<organism evidence="7 8">
    <name type="scientific">Cohnella silvisoli</name>
    <dbReference type="NCBI Taxonomy" id="2873699"/>
    <lineage>
        <taxon>Bacteria</taxon>
        <taxon>Bacillati</taxon>
        <taxon>Bacillota</taxon>
        <taxon>Bacilli</taxon>
        <taxon>Bacillales</taxon>
        <taxon>Paenibacillaceae</taxon>
        <taxon>Cohnella</taxon>
    </lineage>
</organism>
<keyword evidence="2" id="KW-0732">Signal</keyword>
<keyword evidence="5" id="KW-0449">Lipoprotein</keyword>
<name>A0ABV1KLS6_9BACL</name>
<evidence type="ECO:0000256" key="1">
    <source>
        <dbReference type="ARBA" id="ARBA00022475"/>
    </source>
</evidence>
<evidence type="ECO:0000313" key="8">
    <source>
        <dbReference type="Proteomes" id="UP001493487"/>
    </source>
</evidence>
<dbReference type="RefSeq" id="WP_232182604.1">
    <property type="nucleotide sequence ID" value="NZ_JAIOAP010000001.1"/>
</dbReference>
<evidence type="ECO:0000256" key="3">
    <source>
        <dbReference type="ARBA" id="ARBA00023136"/>
    </source>
</evidence>
<dbReference type="PROSITE" id="PS51257">
    <property type="entry name" value="PROKAR_LIPOPROTEIN"/>
    <property type="match status" value="1"/>
</dbReference>
<dbReference type="InterPro" id="IPR050490">
    <property type="entry name" value="Bact_solute-bd_prot1"/>
</dbReference>